<reference evidence="2 3" key="1">
    <citation type="journal article" date="2016" name="Nat. Commun.">
        <title>Thousands of microbial genomes shed light on interconnected biogeochemical processes in an aquifer system.</title>
        <authorList>
            <person name="Anantharaman K."/>
            <person name="Brown C.T."/>
            <person name="Hug L.A."/>
            <person name="Sharon I."/>
            <person name="Castelle C.J."/>
            <person name="Probst A.J."/>
            <person name="Thomas B.C."/>
            <person name="Singh A."/>
            <person name="Wilkins M.J."/>
            <person name="Karaoz U."/>
            <person name="Brodie E.L."/>
            <person name="Williams K.H."/>
            <person name="Hubbard S.S."/>
            <person name="Banfield J.F."/>
        </authorList>
    </citation>
    <scope>NUCLEOTIDE SEQUENCE [LARGE SCALE GENOMIC DNA]</scope>
</reference>
<proteinExistence type="predicted"/>
<protein>
    <submittedName>
        <fullName evidence="2">Uncharacterized protein</fullName>
    </submittedName>
</protein>
<feature type="transmembrane region" description="Helical" evidence="1">
    <location>
        <begin position="17"/>
        <end position="35"/>
    </location>
</feature>
<evidence type="ECO:0000256" key="1">
    <source>
        <dbReference type="SAM" id="Phobius"/>
    </source>
</evidence>
<accession>A0A1F8H7V2</accession>
<dbReference type="Proteomes" id="UP000177745">
    <property type="component" value="Unassembled WGS sequence"/>
</dbReference>
<keyword evidence="1" id="KW-0472">Membrane</keyword>
<organism evidence="2 3">
    <name type="scientific">Candidatus Yanofskybacteria bacterium RIFCSPLOWO2_12_FULL_43_11b</name>
    <dbReference type="NCBI Taxonomy" id="1802710"/>
    <lineage>
        <taxon>Bacteria</taxon>
        <taxon>Candidatus Yanofskyibacteriota</taxon>
    </lineage>
</organism>
<name>A0A1F8H7V2_9BACT</name>
<comment type="caution">
    <text evidence="2">The sequence shown here is derived from an EMBL/GenBank/DDBJ whole genome shotgun (WGS) entry which is preliminary data.</text>
</comment>
<gene>
    <name evidence="2" type="ORF">A3G51_03590</name>
</gene>
<dbReference type="EMBL" id="MGKY01000013">
    <property type="protein sequence ID" value="OGN33671.1"/>
    <property type="molecule type" value="Genomic_DNA"/>
</dbReference>
<evidence type="ECO:0000313" key="3">
    <source>
        <dbReference type="Proteomes" id="UP000177745"/>
    </source>
</evidence>
<sequence>MSFLDEIRKQPQHHREIMFGLCVVTAISLVGMVWYNSFEKNLYVLLNPGESTDQRYLAENKTAPSLLGDIGKTGQDLKAAFYNIFSLTGSDKKDVIENTKAGEPVRVYTLPLSETK</sequence>
<evidence type="ECO:0000313" key="2">
    <source>
        <dbReference type="EMBL" id="OGN33671.1"/>
    </source>
</evidence>
<keyword evidence="1" id="KW-1133">Transmembrane helix</keyword>
<keyword evidence="1" id="KW-0812">Transmembrane</keyword>
<dbReference type="AlphaFoldDB" id="A0A1F8H7V2"/>